<dbReference type="RefSeq" id="WP_170270333.1">
    <property type="nucleotide sequence ID" value="NZ_JABEQB010000005.1"/>
</dbReference>
<protein>
    <submittedName>
        <fullName evidence="1">Phage head closure protein</fullName>
    </submittedName>
</protein>
<sequence length="107" mass="12471">MNAGNLKHKIQILSKQTIIDSEGFTKEDFVVFANTWAKVTPIQGREFYQAAAVQAEKDVKFTIRYRKGITNDMQVRYNNQIYRIKSIIDWNEEHKYIDLICEAVVNG</sequence>
<dbReference type="InterPro" id="IPR038666">
    <property type="entry name" value="SSP1_head-tail_sf"/>
</dbReference>
<proteinExistence type="predicted"/>
<gene>
    <name evidence="1" type="ORF">HKI81_02630</name>
</gene>
<dbReference type="NCBIfam" id="TIGR01563">
    <property type="entry name" value="gp16_SPP1"/>
    <property type="match status" value="1"/>
</dbReference>
<dbReference type="Proteomes" id="UP000529861">
    <property type="component" value="Unassembled WGS sequence"/>
</dbReference>
<dbReference type="EMBL" id="JABEQB010000005">
    <property type="protein sequence ID" value="NNG66135.1"/>
    <property type="molecule type" value="Genomic_DNA"/>
</dbReference>
<accession>A0A7Y2L6D7</accession>
<reference evidence="1 2" key="1">
    <citation type="submission" date="2020-04" db="EMBL/GenBank/DDBJ databases">
        <title>Draft genome sequence of Caldanaerobacter sunterraneus. strain 1523vc isolated from Griffin hot spring, Kamchatka, Russia.</title>
        <authorList>
            <person name="Toshchakov S.V."/>
            <person name="Podosokorskaya O.A."/>
            <person name="Kublanov I.V."/>
            <person name="Korzhenkov A."/>
            <person name="Patrushev M.V."/>
        </authorList>
    </citation>
    <scope>NUCLEOTIDE SEQUENCE [LARGE SCALE GENOMIC DNA]</scope>
    <source>
        <strain evidence="1 2">1523vc</strain>
    </source>
</reference>
<evidence type="ECO:0000313" key="2">
    <source>
        <dbReference type="Proteomes" id="UP000529861"/>
    </source>
</evidence>
<name>A0A7Y2L6D7_9THEO</name>
<dbReference type="Gene3D" id="2.40.10.270">
    <property type="entry name" value="Bacteriophage SPP1 head-tail adaptor protein"/>
    <property type="match status" value="1"/>
</dbReference>
<dbReference type="InterPro" id="IPR008767">
    <property type="entry name" value="Phage_SPP1_head-tail_adaptor"/>
</dbReference>
<organism evidence="1 2">
    <name type="scientific">Caldanaerobacter subterraneus</name>
    <dbReference type="NCBI Taxonomy" id="911092"/>
    <lineage>
        <taxon>Bacteria</taxon>
        <taxon>Bacillati</taxon>
        <taxon>Bacillota</taxon>
        <taxon>Clostridia</taxon>
        <taxon>Thermoanaerobacterales</taxon>
        <taxon>Thermoanaerobacteraceae</taxon>
        <taxon>Caldanaerobacter</taxon>
    </lineage>
</organism>
<comment type="caution">
    <text evidence="1">The sequence shown here is derived from an EMBL/GenBank/DDBJ whole genome shotgun (WGS) entry which is preliminary data.</text>
</comment>
<dbReference type="AlphaFoldDB" id="A0A7Y2L6D7"/>
<dbReference type="Pfam" id="PF05521">
    <property type="entry name" value="Phage_HCP"/>
    <property type="match status" value="1"/>
</dbReference>
<evidence type="ECO:0000313" key="1">
    <source>
        <dbReference type="EMBL" id="NNG66135.1"/>
    </source>
</evidence>